<dbReference type="Gene3D" id="3.80.10.10">
    <property type="entry name" value="Ribonuclease Inhibitor"/>
    <property type="match status" value="2"/>
</dbReference>
<dbReference type="SMART" id="SM00367">
    <property type="entry name" value="LRR_CC"/>
    <property type="match status" value="11"/>
</dbReference>
<name>A0A507C618_9FUNG</name>
<dbReference type="Proteomes" id="UP000319731">
    <property type="component" value="Unassembled WGS sequence"/>
</dbReference>
<keyword evidence="4" id="KW-1185">Reference proteome</keyword>
<gene>
    <name evidence="3" type="ORF">SmJEL517_g03665</name>
</gene>
<dbReference type="InterPro" id="IPR057207">
    <property type="entry name" value="FBXL15_LRR"/>
</dbReference>
<dbReference type="Pfam" id="PF25372">
    <property type="entry name" value="DUF7885"/>
    <property type="match status" value="1"/>
</dbReference>
<evidence type="ECO:0000259" key="2">
    <source>
        <dbReference type="PROSITE" id="PS50181"/>
    </source>
</evidence>
<feature type="compositionally biased region" description="Low complexity" evidence="1">
    <location>
        <begin position="484"/>
        <end position="508"/>
    </location>
</feature>
<dbReference type="InterPro" id="IPR006553">
    <property type="entry name" value="Leu-rich_rpt_Cys-con_subtyp"/>
</dbReference>
<dbReference type="PANTHER" id="PTHR13318">
    <property type="entry name" value="PARTNER OF PAIRED, ISOFORM B-RELATED"/>
    <property type="match status" value="1"/>
</dbReference>
<comment type="caution">
    <text evidence="3">The sequence shown here is derived from an EMBL/GenBank/DDBJ whole genome shotgun (WGS) entry which is preliminary data.</text>
</comment>
<dbReference type="Pfam" id="PF12937">
    <property type="entry name" value="F-box-like"/>
    <property type="match status" value="1"/>
</dbReference>
<dbReference type="GO" id="GO:0031146">
    <property type="term" value="P:SCF-dependent proteasomal ubiquitin-dependent protein catabolic process"/>
    <property type="evidence" value="ECO:0007669"/>
    <property type="project" value="TreeGrafter"/>
</dbReference>
<accession>A0A507C618</accession>
<dbReference type="EMBL" id="QEAO01000020">
    <property type="protein sequence ID" value="TPX33504.1"/>
    <property type="molecule type" value="Genomic_DNA"/>
</dbReference>
<proteinExistence type="predicted"/>
<dbReference type="Gene3D" id="1.20.1280.50">
    <property type="match status" value="1"/>
</dbReference>
<dbReference type="PANTHER" id="PTHR13318:SF247">
    <property type="entry name" value="GH16156P"/>
    <property type="match status" value="1"/>
</dbReference>
<dbReference type="GO" id="GO:0019005">
    <property type="term" value="C:SCF ubiquitin ligase complex"/>
    <property type="evidence" value="ECO:0007669"/>
    <property type="project" value="TreeGrafter"/>
</dbReference>
<dbReference type="STRING" id="1806994.A0A507C618"/>
<dbReference type="SUPFAM" id="SSF81383">
    <property type="entry name" value="F-box domain"/>
    <property type="match status" value="1"/>
</dbReference>
<dbReference type="OrthoDB" id="550575at2759"/>
<dbReference type="InterPro" id="IPR032675">
    <property type="entry name" value="LRR_dom_sf"/>
</dbReference>
<feature type="region of interest" description="Disordered" evidence="1">
    <location>
        <begin position="476"/>
        <end position="519"/>
    </location>
</feature>
<dbReference type="GeneID" id="42004890"/>
<dbReference type="InterPro" id="IPR001810">
    <property type="entry name" value="F-box_dom"/>
</dbReference>
<dbReference type="AlphaFoldDB" id="A0A507C618"/>
<dbReference type="InterPro" id="IPR036047">
    <property type="entry name" value="F-box-like_dom_sf"/>
</dbReference>
<dbReference type="PROSITE" id="PS50181">
    <property type="entry name" value="FBOX"/>
    <property type="match status" value="1"/>
</dbReference>
<evidence type="ECO:0000313" key="3">
    <source>
        <dbReference type="EMBL" id="TPX33504.1"/>
    </source>
</evidence>
<protein>
    <recommendedName>
        <fullName evidence="2">F-box domain-containing protein</fullName>
    </recommendedName>
</protein>
<dbReference type="RefSeq" id="XP_031024479.1">
    <property type="nucleotide sequence ID" value="XM_031169593.1"/>
</dbReference>
<dbReference type="SUPFAM" id="SSF52047">
    <property type="entry name" value="RNI-like"/>
    <property type="match status" value="1"/>
</dbReference>
<organism evidence="3 4">
    <name type="scientific">Synchytrium microbalum</name>
    <dbReference type="NCBI Taxonomy" id="1806994"/>
    <lineage>
        <taxon>Eukaryota</taxon>
        <taxon>Fungi</taxon>
        <taxon>Fungi incertae sedis</taxon>
        <taxon>Chytridiomycota</taxon>
        <taxon>Chytridiomycota incertae sedis</taxon>
        <taxon>Chytridiomycetes</taxon>
        <taxon>Synchytriales</taxon>
        <taxon>Synchytriaceae</taxon>
        <taxon>Synchytrium</taxon>
    </lineage>
</organism>
<evidence type="ECO:0000313" key="4">
    <source>
        <dbReference type="Proteomes" id="UP000319731"/>
    </source>
</evidence>
<feature type="domain" description="F-box" evidence="2">
    <location>
        <begin position="83"/>
        <end position="129"/>
    </location>
</feature>
<evidence type="ECO:0000256" key="1">
    <source>
        <dbReference type="SAM" id="MobiDB-lite"/>
    </source>
</evidence>
<sequence>MALPISLLFRRYNNAYDDKISSSPPLPGAFPELSSSSASSSNASSSSLLSTSTIDSVASLSLSNESILVESPTTDDAQQLNQPTGLDALPTELCIRIFSYLDVPKLLKASMVCKGWNEMAYDGNLWGCIDMGEYYKYIGQTQLQRLARRSAGFLRYANFRGCLQLTSAVMRAFAVNCHNIEFLCLAGCRSAGPASIAYLLAKSPSLKTLDFSGLGSVNNTTLEILSSHCPTLVSLKASFCRTITVVGITALARGCPQLSDLQLAHCGGLDDDAVSMMATLHGLKRLVLASCPFITDQALISLSKSESVGTLRLLNISNCPLVTDVGLVVMVKATRNLGTLEVAGCRLLTDVAVTTVATNCPRLHHLDLEECVQVTDNALITVSAHLNNTLQAISLSYCDAITDEGALSLLRQCRYLEHLELDNCSRITNEVLLFIGREGIASGLKELAVWDCRLLSPSQLVAVGSTSGVKIRSFYTRSQEGRSNTNNNNNHNNHNNLPMPMNLINNNNARRGRPSCNIF</sequence>
<reference evidence="3 4" key="1">
    <citation type="journal article" date="2019" name="Sci. Rep.">
        <title>Comparative genomics of chytrid fungi reveal insights into the obligate biotrophic and pathogenic lifestyle of Synchytrium endobioticum.</title>
        <authorList>
            <person name="van de Vossenberg B.T.L.H."/>
            <person name="Warris S."/>
            <person name="Nguyen H.D.T."/>
            <person name="van Gent-Pelzer M.P.E."/>
            <person name="Joly D.L."/>
            <person name="van de Geest H.C."/>
            <person name="Bonants P.J.M."/>
            <person name="Smith D.S."/>
            <person name="Levesque C.A."/>
            <person name="van der Lee T.A.J."/>
        </authorList>
    </citation>
    <scope>NUCLEOTIDE SEQUENCE [LARGE SCALE GENOMIC DNA]</scope>
    <source>
        <strain evidence="3 4">JEL517</strain>
    </source>
</reference>